<dbReference type="AlphaFoldDB" id="A0A0V0XS36"/>
<reference evidence="9 10" key="1">
    <citation type="submission" date="2015-01" db="EMBL/GenBank/DDBJ databases">
        <title>Evolution of Trichinella species and genotypes.</title>
        <authorList>
            <person name="Korhonen P.K."/>
            <person name="Edoardo P."/>
            <person name="Giuseppe L.R."/>
            <person name="Gasser R.B."/>
        </authorList>
    </citation>
    <scope>NUCLEOTIDE SEQUENCE [LARGE SCALE GENOMIC DNA]</scope>
    <source>
        <strain evidence="9">ISS141</strain>
    </source>
</reference>
<protein>
    <submittedName>
        <fullName evidence="9">Cysteine string protein</fullName>
    </submittedName>
</protein>
<accession>A0A0V0XS36</accession>
<dbReference type="InterPro" id="IPR001623">
    <property type="entry name" value="DnaJ_domain"/>
</dbReference>
<organism evidence="9 10">
    <name type="scientific">Trichinella pseudospiralis</name>
    <name type="common">Parasitic roundworm</name>
    <dbReference type="NCBI Taxonomy" id="6337"/>
    <lineage>
        <taxon>Eukaryota</taxon>
        <taxon>Metazoa</taxon>
        <taxon>Ecdysozoa</taxon>
        <taxon>Nematoda</taxon>
        <taxon>Enoplea</taxon>
        <taxon>Dorylaimia</taxon>
        <taxon>Trichinellida</taxon>
        <taxon>Trichinellidae</taxon>
        <taxon>Trichinella</taxon>
    </lineage>
</organism>
<evidence type="ECO:0000256" key="6">
    <source>
        <dbReference type="ARBA" id="ARBA00023288"/>
    </source>
</evidence>
<evidence type="ECO:0000256" key="5">
    <source>
        <dbReference type="ARBA" id="ARBA00023186"/>
    </source>
</evidence>
<keyword evidence="3" id="KW-0472">Membrane</keyword>
<dbReference type="CDD" id="cd06257">
    <property type="entry name" value="DnaJ"/>
    <property type="match status" value="1"/>
</dbReference>
<dbReference type="SUPFAM" id="SSF46565">
    <property type="entry name" value="Chaperone J-domain"/>
    <property type="match status" value="1"/>
</dbReference>
<dbReference type="GO" id="GO:0016020">
    <property type="term" value="C:membrane"/>
    <property type="evidence" value="ECO:0007669"/>
    <property type="project" value="UniProtKB-SubCell"/>
</dbReference>
<dbReference type="InterPro" id="IPR018253">
    <property type="entry name" value="DnaJ_domain_CS"/>
</dbReference>
<dbReference type="GO" id="GO:0061177">
    <property type="term" value="C:type Is terminal bouton"/>
    <property type="evidence" value="ECO:0007669"/>
    <property type="project" value="TreeGrafter"/>
</dbReference>
<dbReference type="SMART" id="SM00289">
    <property type="entry name" value="WR1"/>
    <property type="match status" value="1"/>
</dbReference>
<dbReference type="Proteomes" id="UP000054815">
    <property type="component" value="Unassembled WGS sequence"/>
</dbReference>
<dbReference type="InterPro" id="IPR002919">
    <property type="entry name" value="TIL_dom"/>
</dbReference>
<dbReference type="SUPFAM" id="SSF57567">
    <property type="entry name" value="Serine protease inhibitors"/>
    <property type="match status" value="2"/>
</dbReference>
<dbReference type="GO" id="GO:0005737">
    <property type="term" value="C:cytoplasm"/>
    <property type="evidence" value="ECO:0007669"/>
    <property type="project" value="UniProtKB-ARBA"/>
</dbReference>
<keyword evidence="4" id="KW-0564">Palmitate</keyword>
<evidence type="ECO:0000313" key="9">
    <source>
        <dbReference type="EMBL" id="KRX90773.1"/>
    </source>
</evidence>
<dbReference type="SMART" id="SM00271">
    <property type="entry name" value="DnaJ"/>
    <property type="match status" value="1"/>
</dbReference>
<dbReference type="Gene3D" id="1.10.287.110">
    <property type="entry name" value="DnaJ domain"/>
    <property type="match status" value="1"/>
</dbReference>
<keyword evidence="2" id="KW-0722">Serine protease inhibitor</keyword>
<evidence type="ECO:0000256" key="2">
    <source>
        <dbReference type="ARBA" id="ARBA00022900"/>
    </source>
</evidence>
<dbReference type="PROSITE" id="PS50076">
    <property type="entry name" value="DNAJ_2"/>
    <property type="match status" value="1"/>
</dbReference>
<sequence>LLNKRRAVWLQTIRSPLITMNMMIVHFFGVLLLLSVIINVPRSIYAYIHCSENEYFTRCVKDCPVGCDNIDNPPRCRSTGHCEPGCMCRQGFVRLHSQDPSSPCVTFRECLSNGGGQHFTGGNGNFNNNRFNGGQSNFNSNDNCAPEEQWTQCKSECPASCATMNHPPYCGNSRCRPGCECRAGYYRLESNDPTSPCVTAEMCSQTFGGIGPGPGKQTSSTSNWDKCPDGSPAVGTCEGGRRCGSGYTCDRGMCCRNLESDREMENSGPNFGNIIKEIAGTFLPNRNGIREGAPGGMFRPRQPFLRISNGTIVTKETVLAGEDLLRKEEILAYRMCLMFLLQIYSTNERSLYDILGVSKDATPSEIKIAYRKLALKYHPDRNLDNPEVSEKFKEISRANAILSDESKRKIYDSFGHIGIQLAETFGDSRLVSVFLTSKIFQVSEDIALLCFGVLTCGYFCCFCCFCCNFCCGRFKPSDEDLLMEEHNNNDNNKSPETASIGEGECSSPKDDANIHNESGGRNTSTGRPAVIVLQETPGSSETPQVDVSHASSLLGDGGVTAYGSINN</sequence>
<dbReference type="CDD" id="cd19941">
    <property type="entry name" value="TIL"/>
    <property type="match status" value="2"/>
</dbReference>
<keyword evidence="6" id="KW-0449">Lipoprotein</keyword>
<keyword evidence="2" id="KW-0646">Protease inhibitor</keyword>
<evidence type="ECO:0000256" key="1">
    <source>
        <dbReference type="ARBA" id="ARBA00004635"/>
    </source>
</evidence>
<keyword evidence="5" id="KW-0143">Chaperone</keyword>
<evidence type="ECO:0000313" key="10">
    <source>
        <dbReference type="Proteomes" id="UP000054815"/>
    </source>
</evidence>
<dbReference type="Pfam" id="PF00226">
    <property type="entry name" value="DnaJ"/>
    <property type="match status" value="1"/>
</dbReference>
<dbReference type="Pfam" id="PF01826">
    <property type="entry name" value="TIL"/>
    <property type="match status" value="2"/>
</dbReference>
<comment type="caution">
    <text evidence="9">The sequence shown here is derived from an EMBL/GenBank/DDBJ whole genome shotgun (WGS) entry which is preliminary data.</text>
</comment>
<dbReference type="PRINTS" id="PR00625">
    <property type="entry name" value="JDOMAIN"/>
</dbReference>
<evidence type="ECO:0000256" key="3">
    <source>
        <dbReference type="ARBA" id="ARBA00023136"/>
    </source>
</evidence>
<dbReference type="EMBL" id="JYDU01000156">
    <property type="protein sequence ID" value="KRX90773.1"/>
    <property type="molecule type" value="Genomic_DNA"/>
</dbReference>
<dbReference type="GO" id="GO:1900073">
    <property type="term" value="P:regulation of neuromuscular synaptic transmission"/>
    <property type="evidence" value="ECO:0007669"/>
    <property type="project" value="TreeGrafter"/>
</dbReference>
<dbReference type="STRING" id="6337.A0A0V0XS36"/>
<dbReference type="InterPro" id="IPR006150">
    <property type="entry name" value="Cys_repeat_1"/>
</dbReference>
<evidence type="ECO:0000256" key="7">
    <source>
        <dbReference type="SAM" id="MobiDB-lite"/>
    </source>
</evidence>
<evidence type="ECO:0000259" key="8">
    <source>
        <dbReference type="PROSITE" id="PS50076"/>
    </source>
</evidence>
<dbReference type="Gene3D" id="2.10.25.10">
    <property type="entry name" value="Laminin"/>
    <property type="match status" value="2"/>
</dbReference>
<dbReference type="PANTHER" id="PTHR44027">
    <property type="entry name" value="DNAJ HOMOLOG SUBFAMILY C MEMBER 5 HOMOLOG"/>
    <property type="match status" value="1"/>
</dbReference>
<feature type="region of interest" description="Disordered" evidence="7">
    <location>
        <begin position="485"/>
        <end position="528"/>
    </location>
</feature>
<feature type="compositionally biased region" description="Polar residues" evidence="7">
    <location>
        <begin position="515"/>
        <end position="526"/>
    </location>
</feature>
<feature type="domain" description="J" evidence="8">
    <location>
        <begin position="350"/>
        <end position="415"/>
    </location>
</feature>
<dbReference type="PROSITE" id="PS00636">
    <property type="entry name" value="DNAJ_1"/>
    <property type="match status" value="1"/>
</dbReference>
<name>A0A0V0XS36_TRIPS</name>
<dbReference type="InterPro" id="IPR051434">
    <property type="entry name" value="DnaJ_C_subfamily_member5"/>
</dbReference>
<comment type="subcellular location">
    <subcellularLocation>
        <location evidence="1">Membrane</location>
        <topology evidence="1">Lipid-anchor</topology>
    </subcellularLocation>
</comment>
<dbReference type="GO" id="GO:0004867">
    <property type="term" value="F:serine-type endopeptidase inhibitor activity"/>
    <property type="evidence" value="ECO:0007669"/>
    <property type="project" value="UniProtKB-KW"/>
</dbReference>
<dbReference type="InterPro" id="IPR036869">
    <property type="entry name" value="J_dom_sf"/>
</dbReference>
<proteinExistence type="predicted"/>
<dbReference type="PANTHER" id="PTHR44027:SF7">
    <property type="entry name" value="DNAJ HOMOLOG SUBFAMILY C MEMBER 5 HOMOLOG"/>
    <property type="match status" value="1"/>
</dbReference>
<feature type="non-terminal residue" evidence="9">
    <location>
        <position position="1"/>
    </location>
</feature>
<dbReference type="InterPro" id="IPR036084">
    <property type="entry name" value="Ser_inhib-like_sf"/>
</dbReference>
<gene>
    <name evidence="9" type="ORF">T4E_2404</name>
</gene>
<evidence type="ECO:0000256" key="4">
    <source>
        <dbReference type="ARBA" id="ARBA00023139"/>
    </source>
</evidence>